<dbReference type="InterPro" id="IPR009078">
    <property type="entry name" value="Ferritin-like_SF"/>
</dbReference>
<dbReference type="GO" id="GO:0006744">
    <property type="term" value="P:ubiquinone biosynthetic process"/>
    <property type="evidence" value="ECO:0007669"/>
    <property type="project" value="UniProtKB-UniRule"/>
</dbReference>
<evidence type="ECO:0000256" key="9">
    <source>
        <dbReference type="HAMAP-Rule" id="MF_01658"/>
    </source>
</evidence>
<evidence type="ECO:0000256" key="7">
    <source>
        <dbReference type="ARBA" id="ARBA00023033"/>
    </source>
</evidence>
<evidence type="ECO:0000256" key="8">
    <source>
        <dbReference type="ARBA" id="ARBA00023136"/>
    </source>
</evidence>
<gene>
    <name evidence="9 11" type="primary">coq7</name>
    <name evidence="11" type="ORF">VCB98_12085</name>
</gene>
<evidence type="ECO:0000256" key="6">
    <source>
        <dbReference type="ARBA" id="ARBA00023004"/>
    </source>
</evidence>
<dbReference type="Pfam" id="PF03232">
    <property type="entry name" value="COQ7"/>
    <property type="match status" value="1"/>
</dbReference>
<comment type="caution">
    <text evidence="11">The sequence shown here is derived from an EMBL/GenBank/DDBJ whole genome shotgun (WGS) entry which is preliminary data.</text>
</comment>
<keyword evidence="12" id="KW-1185">Reference proteome</keyword>
<feature type="binding site" evidence="9">
    <location>
        <position position="85"/>
    </location>
    <ligand>
        <name>Fe cation</name>
        <dbReference type="ChEBI" id="CHEBI:24875"/>
        <label>1</label>
    </ligand>
</feature>
<name>A0AAP6JGS1_9GAMM</name>
<comment type="catalytic activity">
    <reaction evidence="9">
        <text>a 5-methoxy-2-methyl-3-(all-trans-polyprenyl)benzene-1,4-diol + AH2 + O2 = a 3-demethylubiquinol + A + H2O</text>
        <dbReference type="Rhea" id="RHEA:50908"/>
        <dbReference type="Rhea" id="RHEA-COMP:10859"/>
        <dbReference type="Rhea" id="RHEA-COMP:10914"/>
        <dbReference type="ChEBI" id="CHEBI:13193"/>
        <dbReference type="ChEBI" id="CHEBI:15377"/>
        <dbReference type="ChEBI" id="CHEBI:15379"/>
        <dbReference type="ChEBI" id="CHEBI:17499"/>
        <dbReference type="ChEBI" id="CHEBI:84167"/>
        <dbReference type="ChEBI" id="CHEBI:84422"/>
        <dbReference type="EC" id="1.14.99.60"/>
    </reaction>
</comment>
<dbReference type="NCBIfam" id="NF033656">
    <property type="entry name" value="DMQ_monoox_COQ7"/>
    <property type="match status" value="1"/>
</dbReference>
<feature type="region of interest" description="Disordered" evidence="10">
    <location>
        <begin position="17"/>
        <end position="36"/>
    </location>
</feature>
<evidence type="ECO:0000256" key="4">
    <source>
        <dbReference type="ARBA" id="ARBA00022723"/>
    </source>
</evidence>
<dbReference type="GO" id="GO:0005886">
    <property type="term" value="C:plasma membrane"/>
    <property type="evidence" value="ECO:0007669"/>
    <property type="project" value="UniProtKB-SubCell"/>
</dbReference>
<comment type="cofactor">
    <cofactor evidence="9">
        <name>Fe cation</name>
        <dbReference type="ChEBI" id="CHEBI:24875"/>
    </cofactor>
    <text evidence="9">Binds 2 iron ions per subunit.</text>
</comment>
<evidence type="ECO:0000313" key="12">
    <source>
        <dbReference type="Proteomes" id="UP001302316"/>
    </source>
</evidence>
<comment type="subcellular location">
    <subcellularLocation>
        <location evidence="9">Cell membrane</location>
        <topology evidence="9">Peripheral membrane protein</topology>
    </subcellularLocation>
</comment>
<dbReference type="Gene3D" id="1.20.1260.10">
    <property type="match status" value="1"/>
</dbReference>
<dbReference type="GO" id="GO:0046872">
    <property type="term" value="F:metal ion binding"/>
    <property type="evidence" value="ECO:0007669"/>
    <property type="project" value="UniProtKB-KW"/>
</dbReference>
<protein>
    <recommendedName>
        <fullName evidence="9">3-demethoxyubiquinol 3-hydroxylase</fullName>
        <shortName evidence="9">DMQ hydroxylase</shortName>
        <ecNumber evidence="9">1.14.99.60</ecNumber>
    </recommendedName>
    <alternativeName>
        <fullName evidence="9">2-nonaprenyl-3-methyl-6-methoxy-1,4-benzoquinol hydroxylase</fullName>
    </alternativeName>
</protein>
<dbReference type="HAMAP" id="MF_01658">
    <property type="entry name" value="COQ7"/>
    <property type="match status" value="1"/>
</dbReference>
<comment type="similarity">
    <text evidence="9">Belongs to the COQ7 family.</text>
</comment>
<evidence type="ECO:0000256" key="1">
    <source>
        <dbReference type="ARBA" id="ARBA00004749"/>
    </source>
</evidence>
<keyword evidence="6 9" id="KW-0408">Iron</keyword>
<proteinExistence type="inferred from homology"/>
<comment type="pathway">
    <text evidence="1 9">Cofactor biosynthesis; ubiquinone biosynthesis.</text>
</comment>
<keyword evidence="8 9" id="KW-0472">Membrane</keyword>
<dbReference type="SUPFAM" id="SSF47240">
    <property type="entry name" value="Ferritin-like"/>
    <property type="match status" value="1"/>
</dbReference>
<dbReference type="CDD" id="cd01042">
    <property type="entry name" value="DMQH"/>
    <property type="match status" value="1"/>
</dbReference>
<dbReference type="InterPro" id="IPR012347">
    <property type="entry name" value="Ferritin-like"/>
</dbReference>
<dbReference type="PANTHER" id="PTHR11237">
    <property type="entry name" value="COENZYME Q10 BIOSYNTHESIS PROTEIN 7"/>
    <property type="match status" value="1"/>
</dbReference>
<feature type="binding site" evidence="9">
    <location>
        <position position="55"/>
    </location>
    <ligand>
        <name>Fe cation</name>
        <dbReference type="ChEBI" id="CHEBI:24875"/>
        <label>1</label>
    </ligand>
</feature>
<evidence type="ECO:0000256" key="10">
    <source>
        <dbReference type="SAM" id="MobiDB-lite"/>
    </source>
</evidence>
<dbReference type="PANTHER" id="PTHR11237:SF4">
    <property type="entry name" value="5-DEMETHOXYUBIQUINONE HYDROXYLASE, MITOCHONDRIAL"/>
    <property type="match status" value="1"/>
</dbReference>
<keyword evidence="7 9" id="KW-0503">Monooxygenase</keyword>
<organism evidence="11 12">
    <name type="scientific">Natronospira elongata</name>
    <dbReference type="NCBI Taxonomy" id="3110268"/>
    <lineage>
        <taxon>Bacteria</taxon>
        <taxon>Pseudomonadati</taxon>
        <taxon>Pseudomonadota</taxon>
        <taxon>Gammaproteobacteria</taxon>
        <taxon>Natronospirales</taxon>
        <taxon>Natronospiraceae</taxon>
        <taxon>Natronospira</taxon>
    </lineage>
</organism>
<feature type="binding site" evidence="9">
    <location>
        <position position="88"/>
    </location>
    <ligand>
        <name>Fe cation</name>
        <dbReference type="ChEBI" id="CHEBI:24875"/>
        <label>1</label>
    </ligand>
</feature>
<evidence type="ECO:0000256" key="2">
    <source>
        <dbReference type="ARBA" id="ARBA00022475"/>
    </source>
</evidence>
<dbReference type="InterPro" id="IPR011566">
    <property type="entry name" value="Ubq_synth_Coq7"/>
</dbReference>
<keyword evidence="5 9" id="KW-0560">Oxidoreductase</keyword>
<reference evidence="11 12" key="1">
    <citation type="submission" date="2023-12" db="EMBL/GenBank/DDBJ databases">
        <title>Whole-genome sequencing of halo(alkali)philic microorganisms from hypersaline lakes.</title>
        <authorList>
            <person name="Sorokin D.Y."/>
            <person name="Merkel A.Y."/>
            <person name="Messina E."/>
            <person name="Yakimov M."/>
        </authorList>
    </citation>
    <scope>NUCLEOTIDE SEQUENCE [LARGE SCALE GENOMIC DNA]</scope>
    <source>
        <strain evidence="11 12">AB-CW1</strain>
    </source>
</reference>
<evidence type="ECO:0000313" key="11">
    <source>
        <dbReference type="EMBL" id="MEA5446558.1"/>
    </source>
</evidence>
<keyword evidence="4 9" id="KW-0479">Metal-binding</keyword>
<evidence type="ECO:0000256" key="5">
    <source>
        <dbReference type="ARBA" id="ARBA00023002"/>
    </source>
</evidence>
<evidence type="ECO:0000256" key="3">
    <source>
        <dbReference type="ARBA" id="ARBA00022688"/>
    </source>
</evidence>
<dbReference type="EMBL" id="JAYGII010000039">
    <property type="protein sequence ID" value="MEA5446558.1"/>
    <property type="molecule type" value="Genomic_DNA"/>
</dbReference>
<sequence>MDRLLAGFDRGLRTMFAGQTRSARPSPAESIPDADMEDEERRHVAGLMRINHAGEVAAQALYQSQALTARNPAVTDRMQEAADEEIDHLAWCAARLEELGEGPSRLTPLWYAGAFSIGTVAGTFGDRWNLGFVAETESQVVHHLEDHMGRLPPQDKRSRAILSQMQKEENEHRENALEEGGSELPAPVRGLMWAASRVMTTLAYRV</sequence>
<feature type="binding site" evidence="9">
    <location>
        <position position="172"/>
    </location>
    <ligand>
        <name>Fe cation</name>
        <dbReference type="ChEBI" id="CHEBI:24875"/>
        <label>2</label>
    </ligand>
</feature>
<dbReference type="EC" id="1.14.99.60" evidence="9"/>
<dbReference type="GO" id="GO:0008682">
    <property type="term" value="F:3-demethoxyubiquinol 3-hydroxylase activity"/>
    <property type="evidence" value="ECO:0007669"/>
    <property type="project" value="UniProtKB-EC"/>
</dbReference>
<dbReference type="AlphaFoldDB" id="A0AAP6JGS1"/>
<feature type="binding site" evidence="9">
    <location>
        <position position="137"/>
    </location>
    <ligand>
        <name>Fe cation</name>
        <dbReference type="ChEBI" id="CHEBI:24875"/>
        <label>2</label>
    </ligand>
</feature>
<keyword evidence="2 9" id="KW-1003">Cell membrane</keyword>
<keyword evidence="3 9" id="KW-0831">Ubiquinone biosynthesis</keyword>
<accession>A0AAP6JGS1</accession>
<feature type="binding site" evidence="9">
    <location>
        <position position="85"/>
    </location>
    <ligand>
        <name>Fe cation</name>
        <dbReference type="ChEBI" id="CHEBI:24875"/>
        <label>2</label>
    </ligand>
</feature>
<feature type="binding site" evidence="9">
    <location>
        <position position="169"/>
    </location>
    <ligand>
        <name>Fe cation</name>
        <dbReference type="ChEBI" id="CHEBI:24875"/>
        <label>2</label>
    </ligand>
</feature>
<feature type="binding site" evidence="9">
    <location>
        <position position="169"/>
    </location>
    <ligand>
        <name>Fe cation</name>
        <dbReference type="ChEBI" id="CHEBI:24875"/>
        <label>1</label>
    </ligand>
</feature>
<comment type="function">
    <text evidence="9">Catalyzes the hydroxylation of 2-nonaprenyl-3-methyl-6-methoxy-1,4-benzoquinol during ubiquinone biosynthesis.</text>
</comment>
<dbReference type="Proteomes" id="UP001302316">
    <property type="component" value="Unassembled WGS sequence"/>
</dbReference>
<dbReference type="InterPro" id="IPR047809">
    <property type="entry name" value="COQ7_proteobact"/>
</dbReference>